<name>A0A1Y2GVS4_9FUNG</name>
<dbReference type="EMBL" id="MCFF01000007">
    <property type="protein sequence ID" value="ORZ26359.1"/>
    <property type="molecule type" value="Genomic_DNA"/>
</dbReference>
<dbReference type="InParanoid" id="A0A1Y2GVS4"/>
<evidence type="ECO:0000256" key="1">
    <source>
        <dbReference type="SAM" id="Phobius"/>
    </source>
</evidence>
<organism evidence="2 3">
    <name type="scientific">Lobosporangium transversale</name>
    <dbReference type="NCBI Taxonomy" id="64571"/>
    <lineage>
        <taxon>Eukaryota</taxon>
        <taxon>Fungi</taxon>
        <taxon>Fungi incertae sedis</taxon>
        <taxon>Mucoromycota</taxon>
        <taxon>Mortierellomycotina</taxon>
        <taxon>Mortierellomycetes</taxon>
        <taxon>Mortierellales</taxon>
        <taxon>Mortierellaceae</taxon>
        <taxon>Lobosporangium</taxon>
    </lineage>
</organism>
<dbReference type="Proteomes" id="UP000193648">
    <property type="component" value="Unassembled WGS sequence"/>
</dbReference>
<protein>
    <submittedName>
        <fullName evidence="2">Uncharacterized protein</fullName>
    </submittedName>
</protein>
<dbReference type="AlphaFoldDB" id="A0A1Y2GVS4"/>
<feature type="transmembrane region" description="Helical" evidence="1">
    <location>
        <begin position="162"/>
        <end position="183"/>
    </location>
</feature>
<keyword evidence="1" id="KW-0472">Membrane</keyword>
<dbReference type="OrthoDB" id="73532at2759"/>
<dbReference type="GeneID" id="33569419"/>
<feature type="transmembrane region" description="Helical" evidence="1">
    <location>
        <begin position="123"/>
        <end position="142"/>
    </location>
</feature>
<reference evidence="2 3" key="1">
    <citation type="submission" date="2016-07" db="EMBL/GenBank/DDBJ databases">
        <title>Pervasive Adenine N6-methylation of Active Genes in Fungi.</title>
        <authorList>
            <consortium name="DOE Joint Genome Institute"/>
            <person name="Mondo S.J."/>
            <person name="Dannebaum R.O."/>
            <person name="Kuo R.C."/>
            <person name="Labutti K."/>
            <person name="Haridas S."/>
            <person name="Kuo A."/>
            <person name="Salamov A."/>
            <person name="Ahrendt S.R."/>
            <person name="Lipzen A."/>
            <person name="Sullivan W."/>
            <person name="Andreopoulos W.B."/>
            <person name="Clum A."/>
            <person name="Lindquist E."/>
            <person name="Daum C."/>
            <person name="Ramamoorthy G.K."/>
            <person name="Gryganskyi A."/>
            <person name="Culley D."/>
            <person name="Magnuson J.K."/>
            <person name="James T.Y."/>
            <person name="O'Malley M.A."/>
            <person name="Stajich J.E."/>
            <person name="Spatafora J.W."/>
            <person name="Visel A."/>
            <person name="Grigoriev I.V."/>
        </authorList>
    </citation>
    <scope>NUCLEOTIDE SEQUENCE [LARGE SCALE GENOMIC DNA]</scope>
    <source>
        <strain evidence="2 3">NRRL 3116</strain>
    </source>
</reference>
<accession>A0A1Y2GVS4</accession>
<proteinExistence type="predicted"/>
<keyword evidence="1" id="KW-0812">Transmembrane</keyword>
<sequence>MTNISTRKSFLRVPAPTKANAHPIPPFGYLLIALVAIQWFRATSLPVKLQSVGGAAAFSVTEYLFHMMTVQLPDGTVCIKPFSRPGSTTVHQFIMNIFYIPIFINAYHALTGSMLQRILFTPINVWALELIQGNTMIYLIGYNPAWSYQGYDAFCHGTIKLWFVHYWLAMGVLYELVVLRYLIPFSHTIVGYVS</sequence>
<gene>
    <name evidence="2" type="ORF">BCR41DRAFT_384461</name>
</gene>
<feature type="transmembrane region" description="Helical" evidence="1">
    <location>
        <begin position="21"/>
        <end position="40"/>
    </location>
</feature>
<feature type="transmembrane region" description="Helical" evidence="1">
    <location>
        <begin position="93"/>
        <end position="111"/>
    </location>
</feature>
<evidence type="ECO:0000313" key="2">
    <source>
        <dbReference type="EMBL" id="ORZ26359.1"/>
    </source>
</evidence>
<comment type="caution">
    <text evidence="2">The sequence shown here is derived from an EMBL/GenBank/DDBJ whole genome shotgun (WGS) entry which is preliminary data.</text>
</comment>
<keyword evidence="3" id="KW-1185">Reference proteome</keyword>
<evidence type="ECO:0000313" key="3">
    <source>
        <dbReference type="Proteomes" id="UP000193648"/>
    </source>
</evidence>
<keyword evidence="1" id="KW-1133">Transmembrane helix</keyword>
<dbReference type="RefSeq" id="XP_021884124.1">
    <property type="nucleotide sequence ID" value="XM_022027576.1"/>
</dbReference>